<dbReference type="Gramene" id="TraesCS5B02G291400.1">
    <property type="protein sequence ID" value="TraesCS5B02G291400.1"/>
    <property type="gene ID" value="TraesCS5B02G291400"/>
</dbReference>
<reference evidence="3" key="1">
    <citation type="submission" date="2018-08" db="EMBL/GenBank/DDBJ databases">
        <authorList>
            <person name="Rossello M."/>
        </authorList>
    </citation>
    <scope>NUCLEOTIDE SEQUENCE [LARGE SCALE GENOMIC DNA]</scope>
    <source>
        <strain evidence="3">cv. Chinese Spring</strain>
    </source>
</reference>
<dbReference type="Pfam" id="PF20235">
    <property type="entry name" value="PIR2-like_helical"/>
    <property type="match status" value="2"/>
</dbReference>
<dbReference type="OrthoDB" id="607685at2759"/>
<feature type="domain" description="PIR2-like helical" evidence="2">
    <location>
        <begin position="333"/>
        <end position="444"/>
    </location>
</feature>
<dbReference type="InterPro" id="IPR022059">
    <property type="entry name" value="DUF3615"/>
</dbReference>
<dbReference type="InterPro" id="IPR046527">
    <property type="entry name" value="PIR2-like_helical"/>
</dbReference>
<dbReference type="Pfam" id="PF12274">
    <property type="entry name" value="DUF3615"/>
    <property type="match status" value="1"/>
</dbReference>
<dbReference type="PANTHER" id="PTHR33120">
    <property type="entry name" value="EXPRESSED PROTEIN-RELATED"/>
    <property type="match status" value="1"/>
</dbReference>
<evidence type="ECO:0000259" key="2">
    <source>
        <dbReference type="Pfam" id="PF20235"/>
    </source>
</evidence>
<organism evidence="3">
    <name type="scientific">Triticum aestivum</name>
    <name type="common">Wheat</name>
    <dbReference type="NCBI Taxonomy" id="4565"/>
    <lineage>
        <taxon>Eukaryota</taxon>
        <taxon>Viridiplantae</taxon>
        <taxon>Streptophyta</taxon>
        <taxon>Embryophyta</taxon>
        <taxon>Tracheophyta</taxon>
        <taxon>Spermatophyta</taxon>
        <taxon>Magnoliopsida</taxon>
        <taxon>Liliopsida</taxon>
        <taxon>Poales</taxon>
        <taxon>Poaceae</taxon>
        <taxon>BOP clade</taxon>
        <taxon>Pooideae</taxon>
        <taxon>Triticodae</taxon>
        <taxon>Triticeae</taxon>
        <taxon>Triticinae</taxon>
        <taxon>Triticum</taxon>
    </lineage>
</organism>
<keyword evidence="4" id="KW-1185">Reference proteome</keyword>
<protein>
    <submittedName>
        <fullName evidence="3">Uncharacterized protein</fullName>
    </submittedName>
</protein>
<evidence type="ECO:0000313" key="3">
    <source>
        <dbReference type="EnsemblPlants" id="TraesCS5B02G291400.1"/>
    </source>
</evidence>
<dbReference type="EnsemblPlants" id="TraesCS5B02G291400.1">
    <property type="protein sequence ID" value="TraesCS5B02G291400.1"/>
    <property type="gene ID" value="TraesCS5B02G291400"/>
</dbReference>
<name>A0A3B6LPT4_WHEAT</name>
<feature type="domain" description="PIR2-like helical" evidence="2">
    <location>
        <begin position="48"/>
        <end position="167"/>
    </location>
</feature>
<proteinExistence type="predicted"/>
<sequence>MSAPAADPSRDGCFFSSTGQSTFFFTETMGNERTPRLMDPMAPEYFDEIAKFYLEAARRLPIDDIPDLARCISRSGLAVGLCDPVTNILLTTISTFAKEEDHYARPVKPSTAAVERTRDKFTFADGARKSRMGLVEFMLCYFRYLMEPQAKECLAMAGHDLPLALMLVQQGCFRGHRCPLLPDAARTKAALKQAAYHVRGCSAPDELVRLMTSRYPHELLDPVLDALRGGERLSADCVHKICDLLLHPWSPPPTPALTPSTFRDGSGNATTIISIRKELFPTITISEDRASTTIIASTRLSHDRDNLTGVESIVSVWRDNPDFIPFLWTSLLDTMHGLYMEALSRLPTRALREGHIIRAVLAAGHCYGPMNDPVSNIMFNSIWYDAVFRLFPLLKDVSVEVGAADILDPRFLSCVESCSLKGIVAQLCSSPGIPSEQHAVLLLCRDHDKPQLWGTQCGTSPGDIAAAALAAKHPQPAAYEAFLSGLSSDELDSMRSLMPRSGSVLSDDALVQLKTMIRQLVAAGKDIAAAQVRRMAPVLCQSALETLAAKRSAFTSLQGYVRTKLEQLLRDYGHSEGQRYQLGVICGVTTNRYYTYTNCFHVNFLASTESDDGVPGDATCRSSLPYELFFAEFWNQSDQRIEESAKPPMCCPVPEYPAYLVLCLSNEGREVLRHGQADFSKDADYFDSVRLLESK</sequence>
<dbReference type="Gramene" id="TraesCS5B03G0753100.1">
    <property type="protein sequence ID" value="TraesCS5B03G0753100.1.CDS"/>
    <property type="gene ID" value="TraesCS5B03G0753100"/>
</dbReference>
<feature type="domain" description="DUF3615" evidence="1">
    <location>
        <begin position="566"/>
        <end position="669"/>
    </location>
</feature>
<accession>A0A3B6LPT4</accession>
<dbReference type="PANTHER" id="PTHR33120:SF42">
    <property type="entry name" value="OS12G0105000 PROTEIN"/>
    <property type="match status" value="1"/>
</dbReference>
<dbReference type="AlphaFoldDB" id="A0A3B6LPT4"/>
<reference evidence="3" key="2">
    <citation type="submission" date="2018-10" db="UniProtKB">
        <authorList>
            <consortium name="EnsemblPlants"/>
        </authorList>
    </citation>
    <scope>IDENTIFICATION</scope>
</reference>
<dbReference type="Proteomes" id="UP000019116">
    <property type="component" value="Chromosome 5B"/>
</dbReference>
<evidence type="ECO:0000259" key="1">
    <source>
        <dbReference type="Pfam" id="PF12274"/>
    </source>
</evidence>
<evidence type="ECO:0000313" key="4">
    <source>
        <dbReference type="Proteomes" id="UP000019116"/>
    </source>
</evidence>